<protein>
    <submittedName>
        <fullName evidence="3">LysR substrate-binding domain-containing protein</fullName>
    </submittedName>
</protein>
<dbReference type="Gene3D" id="3.40.190.10">
    <property type="entry name" value="Periplasmic binding protein-like II"/>
    <property type="match status" value="2"/>
</dbReference>
<sequence>MAFTQQHPKASIDIIASDQYAEMVDERVDIALRYTDSPDENLIARRLMAIDTAICASPEYW</sequence>
<accession>A0ABT8BZN5</accession>
<comment type="caution">
    <text evidence="3">The sequence shown here is derived from an EMBL/GenBank/DDBJ whole genome shotgun (WGS) entry which is preliminary data.</text>
</comment>
<reference evidence="4" key="1">
    <citation type="journal article" date="2019" name="Int. J. Syst. Evol. Microbiol.">
        <title>The Global Catalogue of Microorganisms (GCM) 10K type strain sequencing project: providing services to taxonomists for standard genome sequencing and annotation.</title>
        <authorList>
            <consortium name="The Broad Institute Genomics Platform"/>
            <consortium name="The Broad Institute Genome Sequencing Center for Infectious Disease"/>
            <person name="Wu L."/>
            <person name="Ma J."/>
        </authorList>
    </citation>
    <scope>NUCLEOTIDE SEQUENCE [LARGE SCALE GENOMIC DNA]</scope>
    <source>
        <strain evidence="4">CECT 7398</strain>
    </source>
</reference>
<organism evidence="3 4">
    <name type="scientific">Vibrio ostreicida</name>
    <dbReference type="NCBI Taxonomy" id="526588"/>
    <lineage>
        <taxon>Bacteria</taxon>
        <taxon>Pseudomonadati</taxon>
        <taxon>Pseudomonadota</taxon>
        <taxon>Gammaproteobacteria</taxon>
        <taxon>Vibrionales</taxon>
        <taxon>Vibrionaceae</taxon>
        <taxon>Vibrio</taxon>
    </lineage>
</organism>
<dbReference type="EMBL" id="JAUFQC010000027">
    <property type="protein sequence ID" value="MDN3611543.1"/>
    <property type="molecule type" value="Genomic_DNA"/>
</dbReference>
<comment type="similarity">
    <text evidence="1">Belongs to the LysR transcriptional regulatory family.</text>
</comment>
<name>A0ABT8BZN5_9VIBR</name>
<evidence type="ECO:0000313" key="3">
    <source>
        <dbReference type="EMBL" id="MDN3611543.1"/>
    </source>
</evidence>
<dbReference type="PANTHER" id="PTHR30537">
    <property type="entry name" value="HTH-TYPE TRANSCRIPTIONAL REGULATOR"/>
    <property type="match status" value="1"/>
</dbReference>
<dbReference type="InterPro" id="IPR058163">
    <property type="entry name" value="LysR-type_TF_proteobact-type"/>
</dbReference>
<dbReference type="Proteomes" id="UP001238540">
    <property type="component" value="Unassembled WGS sequence"/>
</dbReference>
<proteinExistence type="inferred from homology"/>
<keyword evidence="4" id="KW-1185">Reference proteome</keyword>
<dbReference type="Pfam" id="PF03466">
    <property type="entry name" value="LysR_substrate"/>
    <property type="match status" value="1"/>
</dbReference>
<gene>
    <name evidence="3" type="ORF">QWZ16_18250</name>
</gene>
<evidence type="ECO:0000313" key="4">
    <source>
        <dbReference type="Proteomes" id="UP001238540"/>
    </source>
</evidence>
<evidence type="ECO:0000256" key="1">
    <source>
        <dbReference type="ARBA" id="ARBA00009437"/>
    </source>
</evidence>
<evidence type="ECO:0000259" key="2">
    <source>
        <dbReference type="Pfam" id="PF03466"/>
    </source>
</evidence>
<dbReference type="InterPro" id="IPR005119">
    <property type="entry name" value="LysR_subst-bd"/>
</dbReference>
<dbReference type="PANTHER" id="PTHR30537:SF35">
    <property type="entry name" value="TRANSCRIPTIONAL REGULATORY PROTEIN"/>
    <property type="match status" value="1"/>
</dbReference>
<dbReference type="SUPFAM" id="SSF53850">
    <property type="entry name" value="Periplasmic binding protein-like II"/>
    <property type="match status" value="1"/>
</dbReference>
<feature type="domain" description="LysR substrate-binding" evidence="2">
    <location>
        <begin position="2"/>
        <end position="60"/>
    </location>
</feature>
<dbReference type="RefSeq" id="WP_290313033.1">
    <property type="nucleotide sequence ID" value="NZ_JABEYA020000005.1"/>
</dbReference>